<feature type="compositionally biased region" description="Polar residues" evidence="1">
    <location>
        <begin position="1"/>
        <end position="11"/>
    </location>
</feature>
<dbReference type="eggNOG" id="ENOG502S4TM">
    <property type="taxonomic scope" value="Eukaryota"/>
</dbReference>
<dbReference type="AlphaFoldDB" id="V4ST97"/>
<gene>
    <name evidence="2" type="ORF">CICLE_v10013130mg</name>
</gene>
<dbReference type="InterPro" id="IPR053288">
    <property type="entry name" value="TGD_Bridge_Protein"/>
</dbReference>
<accession>V4ST97</accession>
<feature type="region of interest" description="Disordered" evidence="1">
    <location>
        <begin position="1"/>
        <end position="20"/>
    </location>
</feature>
<dbReference type="InParanoid" id="V4ST97"/>
<name>V4ST97_CITCL</name>
<dbReference type="PANTHER" id="PTHR34201">
    <property type="entry name" value="GLYCINE-RICH PROTEIN"/>
    <property type="match status" value="1"/>
</dbReference>
<evidence type="ECO:0000313" key="2">
    <source>
        <dbReference type="EMBL" id="ESR43957.1"/>
    </source>
</evidence>
<protein>
    <recommendedName>
        <fullName evidence="4">Glycine-rich protein</fullName>
    </recommendedName>
</protein>
<dbReference type="KEGG" id="cic:CICLE_v10013130mg"/>
<reference evidence="2 3" key="1">
    <citation type="submission" date="2013-10" db="EMBL/GenBank/DDBJ databases">
        <authorList>
            <consortium name="International Citrus Genome Consortium"/>
            <person name="Jenkins J."/>
            <person name="Schmutz J."/>
            <person name="Prochnik S."/>
            <person name="Rokhsar D."/>
            <person name="Gmitter F."/>
            <person name="Ollitrault P."/>
            <person name="Machado M."/>
            <person name="Talon M."/>
            <person name="Wincker P."/>
            <person name="Jaillon O."/>
            <person name="Morgante M."/>
        </authorList>
    </citation>
    <scope>NUCLEOTIDE SEQUENCE</scope>
    <source>
        <strain evidence="3">cv. Clemenules</strain>
    </source>
</reference>
<proteinExistence type="predicted"/>
<sequence>MKTKPKNTSLWNWNEKNKKSNNRKQFPVTEFLQEYYRKFEEQMMGPGVGVGIGCGIGAGFGVAGGIGYGGCLEVVFGVGMGCGVGFGFGYGRGFGHGIGLDGSKPKITISDSQNRFAIDY</sequence>
<dbReference type="OMA" id="FPSIGFY"/>
<dbReference type="PANTHER" id="PTHR34201:SF6">
    <property type="entry name" value="GLYCINE-RICH PROTEIN"/>
    <property type="match status" value="1"/>
</dbReference>
<evidence type="ECO:0000256" key="1">
    <source>
        <dbReference type="SAM" id="MobiDB-lite"/>
    </source>
</evidence>
<dbReference type="Proteomes" id="UP000030687">
    <property type="component" value="Unassembled WGS sequence"/>
</dbReference>
<dbReference type="STRING" id="85681.V4ST97"/>
<dbReference type="EMBL" id="KI536861">
    <property type="protein sequence ID" value="ESR43957.1"/>
    <property type="molecule type" value="Genomic_DNA"/>
</dbReference>
<evidence type="ECO:0000313" key="3">
    <source>
        <dbReference type="Proteomes" id="UP000030687"/>
    </source>
</evidence>
<evidence type="ECO:0008006" key="4">
    <source>
        <dbReference type="Google" id="ProtNLM"/>
    </source>
</evidence>
<dbReference type="Gramene" id="ESR43957">
    <property type="protein sequence ID" value="ESR43957"/>
    <property type="gene ID" value="CICLE_v10013130mg"/>
</dbReference>
<keyword evidence="3" id="KW-1185">Reference proteome</keyword>
<organism evidence="2 3">
    <name type="scientific">Citrus clementina</name>
    <name type="common">Clementine</name>
    <name type="synonym">Citrus deliciosa x Citrus sinensis</name>
    <dbReference type="NCBI Taxonomy" id="85681"/>
    <lineage>
        <taxon>Eukaryota</taxon>
        <taxon>Viridiplantae</taxon>
        <taxon>Streptophyta</taxon>
        <taxon>Embryophyta</taxon>
        <taxon>Tracheophyta</taxon>
        <taxon>Spermatophyta</taxon>
        <taxon>Magnoliopsida</taxon>
        <taxon>eudicotyledons</taxon>
        <taxon>Gunneridae</taxon>
        <taxon>Pentapetalae</taxon>
        <taxon>rosids</taxon>
        <taxon>malvids</taxon>
        <taxon>Sapindales</taxon>
        <taxon>Rutaceae</taxon>
        <taxon>Aurantioideae</taxon>
        <taxon>Citrus</taxon>
    </lineage>
</organism>